<comment type="caution">
    <text evidence="3">The sequence shown here is derived from an EMBL/GenBank/DDBJ whole genome shotgun (WGS) entry which is preliminary data.</text>
</comment>
<sequence length="971" mass="97312">MEDPGLDEREVAKWLPRADARRARLVCRAWRGSLAALSTSATTPPEASTVTRWRAQLDTMLASLPCLRELTVGSRLSDVGAQQLSVLAGAGQLRVLRIPHGHALRDRSIQAVAQLTQLHELQILGANALSDRALCTLSMLGANLRVLDLRGCSKVSWAELREAWRAVCSAYLAAAHARTRRAPRSSGGSGVDAISGGGLRSSSGGGGGSSGGGSGGGGGASLQQLLPGGAEVLQRQRAGLGRSPRASTARDRLLLSRTTRASSASSGGSSSGGRSSDGGASSRGGGGGARFAPRRPGGSRNVSTGSGGKPCSADSSRDNSAGGAAGEGAPDAPGGAGGGAGGWSVKSGRGGSGGGDGGDGGGEGSASAGQQSPIFSGRSMRLPRAAALKLGSRVPRRPSSGGALVAAAQLQSRTLGSIFKQPVVQQQPQSPQQPQPQPQQQQQRPHQARQSAEAQPPQRQTAPAPAPARQQQPPTLAAAFARVTARQARAPASPPAAAALGVLGAFGRGAAVQKQRSTVQAALLALLRAEERRISGRRLRSSLGGTPDGATADATGPAALPMPFPHLHTLAFSFGGGGGGGEGGGSFTGGAALAAELAAVASIASLTSLDIARCQQVSDAALSQLSALTQLSSLRLSGLWSVGDAGLSALSALTGLTSLSLHSPLRATAPGLRPLAALSRLEALSLCVPQDTGPGAAAALALKLPRLRSLEVGSPGFTDACCEALAEDAAKRASLTSLRLHDAPALTARGAAALRAAPALAQLSIDACCGVGVGALLGQGLLPPALRGLSLRSQAFANMFAGGVLERPACGGTLVALDLAGCADLVDRELRKVVGFLPALQELTLTGCACVTDAGLSALSSLRRLRALSAGGTRAAGAFAEALAPLDGLSSLSLRGCGALTAAAARGQLPLLAGLRDLDLSDCRCVDDATVLVLAGALTALGRLNVQGCKGVTRGVLPFVPHWLRLQHSLG</sequence>
<dbReference type="AlphaFoldDB" id="A0A2V0PRH1"/>
<dbReference type="PANTHER" id="PTHR13318:SF190">
    <property type="entry name" value="PARTNER OF PAIRED, ISOFORM B"/>
    <property type="match status" value="1"/>
</dbReference>
<dbReference type="EMBL" id="BDRX01000178">
    <property type="protein sequence ID" value="GBF99875.1"/>
    <property type="molecule type" value="Genomic_DNA"/>
</dbReference>
<feature type="compositionally biased region" description="Low complexity" evidence="2">
    <location>
        <begin position="290"/>
        <end position="300"/>
    </location>
</feature>
<evidence type="ECO:0000256" key="1">
    <source>
        <dbReference type="ARBA" id="ARBA00004430"/>
    </source>
</evidence>
<feature type="region of interest" description="Disordered" evidence="2">
    <location>
        <begin position="179"/>
        <end position="224"/>
    </location>
</feature>
<dbReference type="PANTHER" id="PTHR13318">
    <property type="entry name" value="PARTNER OF PAIRED, ISOFORM B-RELATED"/>
    <property type="match status" value="1"/>
</dbReference>
<gene>
    <name evidence="3" type="ORF">Rsub_12671</name>
</gene>
<evidence type="ECO:0008006" key="5">
    <source>
        <dbReference type="Google" id="ProtNLM"/>
    </source>
</evidence>
<feature type="region of interest" description="Disordered" evidence="2">
    <location>
        <begin position="236"/>
        <end position="380"/>
    </location>
</feature>
<dbReference type="Gene3D" id="3.80.10.10">
    <property type="entry name" value="Ribonuclease Inhibitor"/>
    <property type="match status" value="5"/>
</dbReference>
<evidence type="ECO:0000313" key="4">
    <source>
        <dbReference type="Proteomes" id="UP000247498"/>
    </source>
</evidence>
<dbReference type="InterPro" id="IPR001611">
    <property type="entry name" value="Leu-rich_rpt"/>
</dbReference>
<dbReference type="STRING" id="307507.A0A2V0PRH1"/>
<organism evidence="3 4">
    <name type="scientific">Raphidocelis subcapitata</name>
    <dbReference type="NCBI Taxonomy" id="307507"/>
    <lineage>
        <taxon>Eukaryota</taxon>
        <taxon>Viridiplantae</taxon>
        <taxon>Chlorophyta</taxon>
        <taxon>core chlorophytes</taxon>
        <taxon>Chlorophyceae</taxon>
        <taxon>CS clade</taxon>
        <taxon>Sphaeropleales</taxon>
        <taxon>Selenastraceae</taxon>
        <taxon>Raphidocelis</taxon>
    </lineage>
</organism>
<feature type="compositionally biased region" description="Gly residues" evidence="2">
    <location>
        <begin position="187"/>
        <end position="220"/>
    </location>
</feature>
<dbReference type="GO" id="GO:0005930">
    <property type="term" value="C:axoneme"/>
    <property type="evidence" value="ECO:0007669"/>
    <property type="project" value="UniProtKB-SubCell"/>
</dbReference>
<dbReference type="GO" id="GO:0019005">
    <property type="term" value="C:SCF ubiquitin ligase complex"/>
    <property type="evidence" value="ECO:0007669"/>
    <property type="project" value="TreeGrafter"/>
</dbReference>
<evidence type="ECO:0000313" key="3">
    <source>
        <dbReference type="EMBL" id="GBF99875.1"/>
    </source>
</evidence>
<feature type="compositionally biased region" description="Low complexity" evidence="2">
    <location>
        <begin position="255"/>
        <end position="280"/>
    </location>
</feature>
<dbReference type="SUPFAM" id="SSF52058">
    <property type="entry name" value="L domain-like"/>
    <property type="match status" value="1"/>
</dbReference>
<feature type="region of interest" description="Disordered" evidence="2">
    <location>
        <begin position="422"/>
        <end position="474"/>
    </location>
</feature>
<dbReference type="Proteomes" id="UP000247498">
    <property type="component" value="Unassembled WGS sequence"/>
</dbReference>
<dbReference type="InterPro" id="IPR032675">
    <property type="entry name" value="LRR_dom_sf"/>
</dbReference>
<feature type="compositionally biased region" description="Low complexity" evidence="2">
    <location>
        <begin position="438"/>
        <end position="474"/>
    </location>
</feature>
<dbReference type="SUPFAM" id="SSF52047">
    <property type="entry name" value="RNI-like"/>
    <property type="match status" value="2"/>
</dbReference>
<dbReference type="OrthoDB" id="550575at2759"/>
<comment type="subcellular location">
    <subcellularLocation>
        <location evidence="1">Cytoplasm</location>
        <location evidence="1">Cytoskeleton</location>
        <location evidence="1">Cilium axoneme</location>
    </subcellularLocation>
</comment>
<evidence type="ECO:0000256" key="2">
    <source>
        <dbReference type="SAM" id="MobiDB-lite"/>
    </source>
</evidence>
<feature type="compositionally biased region" description="Gly residues" evidence="2">
    <location>
        <begin position="334"/>
        <end position="364"/>
    </location>
</feature>
<reference evidence="3 4" key="1">
    <citation type="journal article" date="2018" name="Sci. Rep.">
        <title>Raphidocelis subcapitata (=Pseudokirchneriella subcapitata) provides an insight into genome evolution and environmental adaptations in the Sphaeropleales.</title>
        <authorList>
            <person name="Suzuki S."/>
            <person name="Yamaguchi H."/>
            <person name="Nakajima N."/>
            <person name="Kawachi M."/>
        </authorList>
    </citation>
    <scope>NUCLEOTIDE SEQUENCE [LARGE SCALE GENOMIC DNA]</scope>
    <source>
        <strain evidence="3 4">NIES-35</strain>
    </source>
</reference>
<name>A0A2V0PRH1_9CHLO</name>
<protein>
    <recommendedName>
        <fullName evidence="5">F-box domain-containing protein</fullName>
    </recommendedName>
</protein>
<dbReference type="GO" id="GO:0031146">
    <property type="term" value="P:SCF-dependent proteasomal ubiquitin-dependent protein catabolic process"/>
    <property type="evidence" value="ECO:0007669"/>
    <property type="project" value="TreeGrafter"/>
</dbReference>
<keyword evidence="4" id="KW-1185">Reference proteome</keyword>
<dbReference type="Pfam" id="PF13516">
    <property type="entry name" value="LRR_6"/>
    <property type="match status" value="1"/>
</dbReference>
<dbReference type="InParanoid" id="A0A2V0PRH1"/>
<accession>A0A2V0PRH1</accession>
<dbReference type="InterPro" id="IPR006553">
    <property type="entry name" value="Leu-rich_rpt_Cys-con_subtyp"/>
</dbReference>
<proteinExistence type="predicted"/>
<dbReference type="SMART" id="SM00367">
    <property type="entry name" value="LRR_CC"/>
    <property type="match status" value="5"/>
</dbReference>